<dbReference type="AlphaFoldDB" id="A0A8T9QF50"/>
<dbReference type="InterPro" id="IPR013656">
    <property type="entry name" value="PAS_4"/>
</dbReference>
<dbReference type="InterPro" id="IPR035965">
    <property type="entry name" value="PAS-like_dom_sf"/>
</dbReference>
<dbReference type="Proteomes" id="UP000831796">
    <property type="component" value="Chromosome"/>
</dbReference>
<evidence type="ECO:0000259" key="1">
    <source>
        <dbReference type="PROSITE" id="PS50112"/>
    </source>
</evidence>
<dbReference type="NCBIfam" id="TIGR00229">
    <property type="entry name" value="sensory_box"/>
    <property type="match status" value="1"/>
</dbReference>
<dbReference type="EMBL" id="CP095046">
    <property type="protein sequence ID" value="UOQ75041.1"/>
    <property type="molecule type" value="Genomic_DNA"/>
</dbReference>
<protein>
    <submittedName>
        <fullName evidence="2">PAS domain S-box protein</fullName>
    </submittedName>
</protein>
<dbReference type="Gene3D" id="3.30.450.20">
    <property type="entry name" value="PAS domain"/>
    <property type="match status" value="1"/>
</dbReference>
<dbReference type="InterPro" id="IPR000014">
    <property type="entry name" value="PAS"/>
</dbReference>
<evidence type="ECO:0000313" key="3">
    <source>
        <dbReference type="Proteomes" id="UP000831796"/>
    </source>
</evidence>
<dbReference type="KEGG" id="hcu:MUN79_22115"/>
<keyword evidence="3" id="KW-1185">Reference proteome</keyword>
<accession>A0A8T9QF50</accession>
<proteinExistence type="predicted"/>
<feature type="domain" description="PAS" evidence="1">
    <location>
        <begin position="19"/>
        <end position="64"/>
    </location>
</feature>
<dbReference type="PROSITE" id="PS50112">
    <property type="entry name" value="PAS"/>
    <property type="match status" value="1"/>
</dbReference>
<gene>
    <name evidence="2" type="ORF">MUN79_22115</name>
</gene>
<evidence type="ECO:0000313" key="2">
    <source>
        <dbReference type="EMBL" id="UOQ75041.1"/>
    </source>
</evidence>
<dbReference type="Pfam" id="PF08448">
    <property type="entry name" value="PAS_4"/>
    <property type="match status" value="1"/>
</dbReference>
<dbReference type="SUPFAM" id="SSF55785">
    <property type="entry name" value="PYP-like sensor domain (PAS domain)"/>
    <property type="match status" value="1"/>
</dbReference>
<sequence length="90" mass="10063">MAWRDVTAARAARVELLRQKEFSESLLDNSVDGILAFDQELRITAWNRVQEEFSGRSEAQVLGRACWSFSPNTPAASKKKECARCCRAGA</sequence>
<dbReference type="CDD" id="cd00130">
    <property type="entry name" value="PAS"/>
    <property type="match status" value="1"/>
</dbReference>
<name>A0A8T9QF50_9BACT</name>
<reference evidence="2" key="1">
    <citation type="submission" date="2022-04" db="EMBL/GenBank/DDBJ databases">
        <title>Hymenobacter sp. isolated from the air.</title>
        <authorList>
            <person name="Won M."/>
            <person name="Lee C.-M."/>
            <person name="Woen H.-Y."/>
            <person name="Kwon S.-W."/>
        </authorList>
    </citation>
    <scope>NUCLEOTIDE SEQUENCE</scope>
    <source>
        <strain evidence="2">5116S-3</strain>
    </source>
</reference>
<organism evidence="2 3">
    <name type="scientific">Hymenobacter cellulosilyticus</name>
    <dbReference type="NCBI Taxonomy" id="2932248"/>
    <lineage>
        <taxon>Bacteria</taxon>
        <taxon>Pseudomonadati</taxon>
        <taxon>Bacteroidota</taxon>
        <taxon>Cytophagia</taxon>
        <taxon>Cytophagales</taxon>
        <taxon>Hymenobacteraceae</taxon>
        <taxon>Hymenobacter</taxon>
    </lineage>
</organism>